<dbReference type="PANTHER" id="PTHR35870:SF1">
    <property type="entry name" value="PROTEIN, PUTATIVE (AFU_ORTHOLOGUE AFUA_5G03330)-RELATED"/>
    <property type="match status" value="1"/>
</dbReference>
<dbReference type="PANTHER" id="PTHR35870">
    <property type="entry name" value="PROTEIN, PUTATIVE (AFU_ORTHOLOGUE AFUA_5G03330)-RELATED"/>
    <property type="match status" value="1"/>
</dbReference>
<keyword evidence="1" id="KW-0560">Oxidoreductase</keyword>
<keyword evidence="3" id="KW-1185">Reference proteome</keyword>
<sequence length="376" mass="41064">MMPTTIVSTNIYAHAMSEAYERLEGLGYERGDGMELANHGPMGAEALSTLGFADEVASWVEDYKRSVTHHDPPQPRFGIDPSDEQSWRQALGELDRAGDWEEMFARELNERPWRDVLSQWWPRLLPGLMAGLTHGLIRTAHAVRCLAASDQPKVLAVKELSRGLAYWAARYQALPGEVALTGRRAVPDAVNGLARMSPDGPLGGARLARLRDHPGYAEALRALTPLDAGHRLSEMTTTFAGVYLAHPEAPPVPLIHGVTAPAAMRIVLAELPDNQHAGAVAAMWRVHLALLLMFTSEVGAEPESLAAASDTELLSWHELFERALVNGDEHVVKFTEACYRENAIRPDPRFAAAVQAAQHRIPPRALGGGAATVTRR</sequence>
<dbReference type="EMBL" id="AP022606">
    <property type="protein sequence ID" value="BBZ10881.1"/>
    <property type="molecule type" value="Genomic_DNA"/>
</dbReference>
<dbReference type="Pfam" id="PF14027">
    <property type="entry name" value="Questin_oxidase"/>
    <property type="match status" value="1"/>
</dbReference>
<dbReference type="RefSeq" id="WP_377059341.1">
    <property type="nucleotide sequence ID" value="NZ_JBHRFN010000025.1"/>
</dbReference>
<evidence type="ECO:0000256" key="1">
    <source>
        <dbReference type="ARBA" id="ARBA00023002"/>
    </source>
</evidence>
<gene>
    <name evidence="2" type="ORF">MBRA_10760</name>
</gene>
<dbReference type="Proteomes" id="UP000467379">
    <property type="component" value="Chromosome"/>
</dbReference>
<proteinExistence type="predicted"/>
<protein>
    <recommendedName>
        <fullName evidence="4">DUF4243 domain-containing protein</fullName>
    </recommendedName>
</protein>
<evidence type="ECO:0000313" key="2">
    <source>
        <dbReference type="EMBL" id="BBZ10881.1"/>
    </source>
</evidence>
<accession>A0ABN6B4C6</accession>
<name>A0ABN6B4C6_9MYCO</name>
<dbReference type="InterPro" id="IPR025337">
    <property type="entry name" value="Questin_oxidase-like"/>
</dbReference>
<evidence type="ECO:0000313" key="3">
    <source>
        <dbReference type="Proteomes" id="UP000467379"/>
    </source>
</evidence>
<organism evidence="2 3">
    <name type="scientific">Mycobacterium branderi</name>
    <dbReference type="NCBI Taxonomy" id="43348"/>
    <lineage>
        <taxon>Bacteria</taxon>
        <taxon>Bacillati</taxon>
        <taxon>Actinomycetota</taxon>
        <taxon>Actinomycetes</taxon>
        <taxon>Mycobacteriales</taxon>
        <taxon>Mycobacteriaceae</taxon>
        <taxon>Mycobacterium</taxon>
    </lineage>
</organism>
<evidence type="ECO:0008006" key="4">
    <source>
        <dbReference type="Google" id="ProtNLM"/>
    </source>
</evidence>
<reference evidence="2 3" key="1">
    <citation type="journal article" date="2019" name="Emerg. Microbes Infect.">
        <title>Comprehensive subspecies identification of 175 nontuberculous mycobacteria species based on 7547 genomic profiles.</title>
        <authorList>
            <person name="Matsumoto Y."/>
            <person name="Kinjo T."/>
            <person name="Motooka D."/>
            <person name="Nabeya D."/>
            <person name="Jung N."/>
            <person name="Uechi K."/>
            <person name="Horii T."/>
            <person name="Iida T."/>
            <person name="Fujita J."/>
            <person name="Nakamura S."/>
        </authorList>
    </citation>
    <scope>NUCLEOTIDE SEQUENCE [LARGE SCALE GENOMIC DNA]</scope>
    <source>
        <strain evidence="2 3">JCM 12687</strain>
    </source>
</reference>